<protein>
    <submittedName>
        <fullName evidence="2">Putative monooxygenase</fullName>
        <ecNumber evidence="2">1.-.-.-</ecNumber>
    </submittedName>
</protein>
<dbReference type="InterPro" id="IPR007138">
    <property type="entry name" value="ABM_dom"/>
</dbReference>
<dbReference type="AlphaFoldDB" id="A0A645HJM0"/>
<dbReference type="InterPro" id="IPR011008">
    <property type="entry name" value="Dimeric_a/b-barrel"/>
</dbReference>
<feature type="domain" description="ABM" evidence="1">
    <location>
        <begin position="3"/>
        <end position="94"/>
    </location>
</feature>
<proteinExistence type="predicted"/>
<accession>A0A645HJM0</accession>
<dbReference type="GO" id="GO:0005829">
    <property type="term" value="C:cytosol"/>
    <property type="evidence" value="ECO:0007669"/>
    <property type="project" value="TreeGrafter"/>
</dbReference>
<keyword evidence="2" id="KW-0503">Monooxygenase</keyword>
<evidence type="ECO:0000313" key="2">
    <source>
        <dbReference type="EMBL" id="MPN38796.1"/>
    </source>
</evidence>
<gene>
    <name evidence="2" type="ORF">SDC9_186321</name>
</gene>
<sequence>MSLSIIATIVAQTEHRETVLQALSAMLAPTRAEAGCRQYDLHVDQSDPNRLVMIERWSDDAALDAHIATSHMAQLKAVIADKTAGIDIQRLTHVA</sequence>
<dbReference type="EC" id="1.-.-.-" evidence="2"/>
<name>A0A645HJM0_9ZZZZ</name>
<dbReference type="PANTHER" id="PTHR33336:SF3">
    <property type="entry name" value="ABM DOMAIN-CONTAINING PROTEIN"/>
    <property type="match status" value="1"/>
</dbReference>
<dbReference type="Gene3D" id="3.30.70.100">
    <property type="match status" value="1"/>
</dbReference>
<evidence type="ECO:0000259" key="1">
    <source>
        <dbReference type="PROSITE" id="PS51725"/>
    </source>
</evidence>
<dbReference type="SUPFAM" id="SSF54909">
    <property type="entry name" value="Dimeric alpha+beta barrel"/>
    <property type="match status" value="1"/>
</dbReference>
<reference evidence="2" key="1">
    <citation type="submission" date="2019-08" db="EMBL/GenBank/DDBJ databases">
        <authorList>
            <person name="Kucharzyk K."/>
            <person name="Murdoch R.W."/>
            <person name="Higgins S."/>
            <person name="Loffler F."/>
        </authorList>
    </citation>
    <scope>NUCLEOTIDE SEQUENCE</scope>
</reference>
<dbReference type="GO" id="GO:0004497">
    <property type="term" value="F:monooxygenase activity"/>
    <property type="evidence" value="ECO:0007669"/>
    <property type="project" value="UniProtKB-KW"/>
</dbReference>
<comment type="caution">
    <text evidence="2">The sequence shown here is derived from an EMBL/GenBank/DDBJ whole genome shotgun (WGS) entry which is preliminary data.</text>
</comment>
<keyword evidence="2" id="KW-0560">Oxidoreductase</keyword>
<dbReference type="Pfam" id="PF03992">
    <property type="entry name" value="ABM"/>
    <property type="match status" value="1"/>
</dbReference>
<dbReference type="EMBL" id="VSSQ01094234">
    <property type="protein sequence ID" value="MPN38796.1"/>
    <property type="molecule type" value="Genomic_DNA"/>
</dbReference>
<dbReference type="PANTHER" id="PTHR33336">
    <property type="entry name" value="QUINOL MONOOXYGENASE YGIN-RELATED"/>
    <property type="match status" value="1"/>
</dbReference>
<dbReference type="PROSITE" id="PS51725">
    <property type="entry name" value="ABM"/>
    <property type="match status" value="1"/>
</dbReference>
<dbReference type="InterPro" id="IPR050744">
    <property type="entry name" value="AI-2_Isomerase_LsrG"/>
</dbReference>
<organism evidence="2">
    <name type="scientific">bioreactor metagenome</name>
    <dbReference type="NCBI Taxonomy" id="1076179"/>
    <lineage>
        <taxon>unclassified sequences</taxon>
        <taxon>metagenomes</taxon>
        <taxon>ecological metagenomes</taxon>
    </lineage>
</organism>